<proteinExistence type="predicted"/>
<dbReference type="AlphaFoldDB" id="A0A4R6U5H1"/>
<dbReference type="EMBL" id="SNYL01000014">
    <property type="protein sequence ID" value="TDQ40996.1"/>
    <property type="molecule type" value="Genomic_DNA"/>
</dbReference>
<comment type="caution">
    <text evidence="1">The sequence shown here is derived from an EMBL/GenBank/DDBJ whole genome shotgun (WGS) entry which is preliminary data.</text>
</comment>
<organism evidence="1 2">
    <name type="scientific">Tepidicella xavieri</name>
    <dbReference type="NCBI Taxonomy" id="360241"/>
    <lineage>
        <taxon>Bacteria</taxon>
        <taxon>Pseudomonadati</taxon>
        <taxon>Pseudomonadota</taxon>
        <taxon>Betaproteobacteria</taxon>
        <taxon>Burkholderiales</taxon>
        <taxon>Tepidicella</taxon>
    </lineage>
</organism>
<dbReference type="RefSeq" id="WP_133598674.1">
    <property type="nucleotide sequence ID" value="NZ_SNYL01000014.1"/>
</dbReference>
<name>A0A4R6U5H1_9BURK</name>
<dbReference type="OrthoDB" id="9979730at2"/>
<keyword evidence="2" id="KW-1185">Reference proteome</keyword>
<evidence type="ECO:0000313" key="1">
    <source>
        <dbReference type="EMBL" id="TDQ40996.1"/>
    </source>
</evidence>
<protein>
    <submittedName>
        <fullName evidence="1">Uncharacterized protein</fullName>
    </submittedName>
</protein>
<dbReference type="Proteomes" id="UP000295510">
    <property type="component" value="Unassembled WGS sequence"/>
</dbReference>
<sequence length="123" mass="14139">MSQHMLPFPLGHFEIKAQDIERVLDEAKVNGGSMNLETAMAHLLYHALVRQAGRGRRRVSSGFRLGAAIWSAMQLREALWRIEQECLVPLINEDGTEAIYEELEAFGRRAPERYDHARRAFVY</sequence>
<gene>
    <name evidence="1" type="ORF">DFR43_11481</name>
</gene>
<reference evidence="1 2" key="1">
    <citation type="submission" date="2019-03" db="EMBL/GenBank/DDBJ databases">
        <title>Genomic Encyclopedia of Type Strains, Phase IV (KMG-IV): sequencing the most valuable type-strain genomes for metagenomic binning, comparative biology and taxonomic classification.</title>
        <authorList>
            <person name="Goeker M."/>
        </authorList>
    </citation>
    <scope>NUCLEOTIDE SEQUENCE [LARGE SCALE GENOMIC DNA]</scope>
    <source>
        <strain evidence="1 2">DSM 19605</strain>
    </source>
</reference>
<accession>A0A4R6U5H1</accession>
<evidence type="ECO:0000313" key="2">
    <source>
        <dbReference type="Proteomes" id="UP000295510"/>
    </source>
</evidence>